<comment type="caution">
    <text evidence="2">The sequence shown here is derived from an EMBL/GenBank/DDBJ whole genome shotgun (WGS) entry which is preliminary data.</text>
</comment>
<evidence type="ECO:0000313" key="3">
    <source>
        <dbReference type="Proteomes" id="UP001164286"/>
    </source>
</evidence>
<dbReference type="AlphaFoldDB" id="A0AA38LUL3"/>
<dbReference type="RefSeq" id="XP_052947319.1">
    <property type="nucleotide sequence ID" value="XM_053092437.1"/>
</dbReference>
<name>A0AA38LUL3_9TREE</name>
<gene>
    <name evidence="2" type="ORF">MKK02DRAFT_43467</name>
</gene>
<keyword evidence="3" id="KW-1185">Reference proteome</keyword>
<dbReference type="Proteomes" id="UP001164286">
    <property type="component" value="Unassembled WGS sequence"/>
</dbReference>
<feature type="region of interest" description="Disordered" evidence="1">
    <location>
        <begin position="345"/>
        <end position="375"/>
    </location>
</feature>
<dbReference type="EMBL" id="JAKWFO010000004">
    <property type="protein sequence ID" value="KAI9637542.1"/>
    <property type="molecule type" value="Genomic_DNA"/>
</dbReference>
<feature type="region of interest" description="Disordered" evidence="1">
    <location>
        <begin position="60"/>
        <end position="164"/>
    </location>
</feature>
<sequence>MTISRFHVFLPPTLLPLSSFKTSRPAPDELIFHTLAPTARGIETIESLSQRRAEAVIRRDVPVQSSQSDPEPEQQLALEQEQESARSNVAIENDEVESWENSVVMDKPSTKRAREEVDDEDSITSLPAKSAYLQPRVSTSRALGPRRSSRMARTSDGHLTTLPGLDGTESFLSLNTTATISQPSQPPMPGWSIPLSKLISLQSLLAGRMPQRRQFQHSDSAKISLMVCVMAVDTPVRRQRKEEKARGQEGTLWIGGWQVTAPPVEGETGEGGGVGCAVKLWEGLAREWDERKVRRGDALLLENVEFKPSTAKDPPSIVISAGPSSAPQPRITILYRTLPRRTASKSDYLPPRRGGRGFSSMLPPPAAAGPARMLAEDESLRPDLRLSRSDAGVRRVEEWAKWFANWVGGEPP</sequence>
<dbReference type="GeneID" id="77731642"/>
<reference evidence="2" key="1">
    <citation type="journal article" date="2022" name="G3 (Bethesda)">
        <title>High quality genome of the basidiomycete yeast Dioszegia hungarica PDD-24b-2 isolated from cloud water.</title>
        <authorList>
            <person name="Jarrige D."/>
            <person name="Haridas S."/>
            <person name="Bleykasten-Grosshans C."/>
            <person name="Joly M."/>
            <person name="Nadalig T."/>
            <person name="Sancelme M."/>
            <person name="Vuilleumier S."/>
            <person name="Grigoriev I.V."/>
            <person name="Amato P."/>
            <person name="Bringel F."/>
        </authorList>
    </citation>
    <scope>NUCLEOTIDE SEQUENCE</scope>
    <source>
        <strain evidence="2">PDD-24b-2</strain>
    </source>
</reference>
<feature type="compositionally biased region" description="Low complexity" evidence="1">
    <location>
        <begin position="62"/>
        <end position="79"/>
    </location>
</feature>
<evidence type="ECO:0000313" key="2">
    <source>
        <dbReference type="EMBL" id="KAI9637542.1"/>
    </source>
</evidence>
<proteinExistence type="predicted"/>
<protein>
    <submittedName>
        <fullName evidence="2">Uncharacterized protein</fullName>
    </submittedName>
</protein>
<accession>A0AA38LUL3</accession>
<evidence type="ECO:0000256" key="1">
    <source>
        <dbReference type="SAM" id="MobiDB-lite"/>
    </source>
</evidence>
<organism evidence="2 3">
    <name type="scientific">Dioszegia hungarica</name>
    <dbReference type="NCBI Taxonomy" id="4972"/>
    <lineage>
        <taxon>Eukaryota</taxon>
        <taxon>Fungi</taxon>
        <taxon>Dikarya</taxon>
        <taxon>Basidiomycota</taxon>
        <taxon>Agaricomycotina</taxon>
        <taxon>Tremellomycetes</taxon>
        <taxon>Tremellales</taxon>
        <taxon>Bulleribasidiaceae</taxon>
        <taxon>Dioszegia</taxon>
    </lineage>
</organism>